<accession>A0A517U2S2</accession>
<evidence type="ECO:0000256" key="1">
    <source>
        <dbReference type="ARBA" id="ARBA00022617"/>
    </source>
</evidence>
<feature type="region of interest" description="Disordered" evidence="6">
    <location>
        <begin position="409"/>
        <end position="449"/>
    </location>
</feature>
<dbReference type="Gene3D" id="2.60.120.560">
    <property type="entry name" value="Exo-inulinase, domain 1"/>
    <property type="match status" value="1"/>
</dbReference>
<evidence type="ECO:0000313" key="9">
    <source>
        <dbReference type="EMBL" id="QDT74928.1"/>
    </source>
</evidence>
<sequence precursor="true">MMKLSPALVALFSAAFALSSATAHDGDDHDKFVKHSFKKEQLSKEFFAEGANFGDINHDGVNDIVSGPYWYAGPKFLERKEYYPAKPFDPAGYSENFLAYTHDFNGDDWDDILIIGFPGAETSWFENPQGKEGPWQRHVALAVTDNESPMFTDVTGDDKPELVCMTGGQIGYAEIPEDPTQPWKFQAASPVRGYQRFTHGIGVGDVNGDGRSDLLEQNGWWEQPEKVTGEPWTFHEVKFSEPGGSQMFAYDFDGDGDNDVLTSKAAHAYGLSWFEQVKDGDEIKFIERQIMGEKPEENDYGVAFSQLHAVDLADMDGDGVLDIVTGKRWWAHAENDPGALEPAVLYWFQTVRDNGTARFVPHMIDNNSGVGTQVVARDFNGDKLPDVIVGSKKGTFVFTHKAEEVDEKAWDESQPKLRDGVKEPTVGEHAANSGTSAATSSADGFPATAEDGRRLNLDFEKGNLSDWTATGQAFANQPIEGNTVHERIPDGTSNLKGLYWIGTYEGQGDHLQGELTSIPFKVTHPYASFLVGGGSGSALGVQIIDKETGKVLHHASGRMSEDMAPVGVDLTKQLGKEIYIRVLDLGSAGWGHVNFDHFRFHDEMPKFSDTAGPTSVDEYPYAGLPGQKAVDVMKLPPGFKAILAAQEPDVKQPIAMAIDDRGRLWVAEAYEYPVRAPEGQGRDRILIFEDANGDGKFDGHKVFAENLNLVSGLELGFGGVWVGAAPYLLFIPDRDGDDVPDGKPEILLDGWAYQDTHETLNTFIWGPDGWLYGCHGVFTHSRIGKPGTPDDQRIPLNAAIWRYHPTQHVFEVFTEGTSNPWGVDFDDNGQAFSTACVIPHLYYNIPGARYQRQAGNHFSPYTYADIQTIADHRHYVGENPHGGNGRSNDAGGGHAHSGAMIYLGGAWPEEYRGRIFMNNIHGQRLNTDVLKPHGSGFVGSHGPDFLLTGDLASQILNIRYGPDGNCFLIDWYDTNACHHNNIEGHDRSNGRVYKIVYGEKKATAVDLRELDDVALAKLALDKNDWYVRHSRRLLQERAAAGKLSEAARQELVSIAKNNADPTRVQRAMWALHVTGGLPADLAATLLKHQSPYVRGWVIQLSWDGGQTPAPEMVQQFVAMARQDSSPVVRLFIAAALQHVAPADRWAALEALTRHAEDADDHNLPLMYWYAAEPLAATDPDRALKFGLSCGKTIPLLRKFMIRRIASIDGAEALASLVQAVADSDDAAEQLEVVAGMRQALQGQRHVAQPKNWPAAAAKAAQSSDEKVRREATALGVTFGDKHAMAALRAAVDSAGAGAEARRQALDALLRVKDPELLPTLLKLLADPELSEPALSGLALYDDAKVPAAILAIYGDASPGAKRAALATLCSRPDYGVELLKAMEAKQIAAADLSGDLVRQLQNHKNAELDKLLAETWGQVRSTPADKAAMIVALREMLKDPPAKPDLQLGRAVFVKTCQQCHTLYGHGAKIGPDLTGSNRADVEYLLSNIVDPSSVIAKDYQQTVIQTIDGLVISGLVRAEDDKSVTIQTPTETIVVPKDEIDQQQLSDASMMPDDQLKQFAPHHIASLFAYLQAREQNPVLAQPDNQELFFNGKDLSGWNGNQELWSVQDGEIVGRSQGKGLEKNEFLFSDFAADDFELTFQVKLIDDVGNSGVQFRSQEAEHGEARGYQADIGPDWWGKLYEELGRAILWDKPGEQHVRKGQWNDYKIRAEGSRIQTWINGNLCVDLDDPEGARRGRFALQLHAGPATEVRFRDLKLKVLNVPAAGEANAKVTSAE</sequence>
<dbReference type="GO" id="GO:0016787">
    <property type="term" value="F:hydrolase activity"/>
    <property type="evidence" value="ECO:0007669"/>
    <property type="project" value="InterPro"/>
</dbReference>
<dbReference type="Gene3D" id="2.120.10.30">
    <property type="entry name" value="TolB, C-terminal domain"/>
    <property type="match status" value="1"/>
</dbReference>
<evidence type="ECO:0000256" key="6">
    <source>
        <dbReference type="SAM" id="MobiDB-lite"/>
    </source>
</evidence>
<dbReference type="InterPro" id="IPR011989">
    <property type="entry name" value="ARM-like"/>
</dbReference>
<dbReference type="RefSeq" id="WP_145434641.1">
    <property type="nucleotide sequence ID" value="NZ_CP036339.1"/>
</dbReference>
<feature type="compositionally biased region" description="Low complexity" evidence="6">
    <location>
        <begin position="430"/>
        <end position="442"/>
    </location>
</feature>
<feature type="chain" id="PRO_5021856026" evidence="7">
    <location>
        <begin position="26"/>
        <end position="1777"/>
    </location>
</feature>
<dbReference type="InterPro" id="IPR016024">
    <property type="entry name" value="ARM-type_fold"/>
</dbReference>
<evidence type="ECO:0000259" key="8">
    <source>
        <dbReference type="PROSITE" id="PS51007"/>
    </source>
</evidence>
<dbReference type="InterPro" id="IPR055557">
    <property type="entry name" value="DUF7133"/>
</dbReference>
<evidence type="ECO:0000256" key="7">
    <source>
        <dbReference type="SAM" id="SignalP"/>
    </source>
</evidence>
<keyword evidence="2 5" id="KW-0479">Metal-binding</keyword>
<dbReference type="InterPro" id="IPR013517">
    <property type="entry name" value="FG-GAP"/>
</dbReference>
<dbReference type="PANTHER" id="PTHR33546">
    <property type="entry name" value="LARGE, MULTIFUNCTIONAL SECRETED PROTEIN-RELATED"/>
    <property type="match status" value="1"/>
</dbReference>
<feature type="signal peptide" evidence="7">
    <location>
        <begin position="1"/>
        <end position="25"/>
    </location>
</feature>
<dbReference type="GO" id="GO:0046872">
    <property type="term" value="F:metal ion binding"/>
    <property type="evidence" value="ECO:0007669"/>
    <property type="project" value="UniProtKB-KW"/>
</dbReference>
<dbReference type="InterPro" id="IPR036909">
    <property type="entry name" value="Cyt_c-like_dom_sf"/>
</dbReference>
<dbReference type="InterPro" id="IPR011042">
    <property type="entry name" value="6-blade_b-propeller_TolB-like"/>
</dbReference>
<keyword evidence="3 7" id="KW-0732">Signal</keyword>
<protein>
    <submittedName>
        <fullName evidence="9">FG-GAP repeat protein</fullName>
    </submittedName>
</protein>
<feature type="compositionally biased region" description="Basic and acidic residues" evidence="6">
    <location>
        <begin position="409"/>
        <end position="426"/>
    </location>
</feature>
<dbReference type="InterPro" id="IPR013428">
    <property type="entry name" value="Membrane-bound_put_N"/>
</dbReference>
<evidence type="ECO:0000256" key="2">
    <source>
        <dbReference type="ARBA" id="ARBA00022723"/>
    </source>
</evidence>
<keyword evidence="1 5" id="KW-0349">Heme</keyword>
<dbReference type="PANTHER" id="PTHR33546:SF1">
    <property type="entry name" value="LARGE, MULTIFUNCTIONAL SECRETED PROTEIN"/>
    <property type="match status" value="1"/>
</dbReference>
<dbReference type="NCBIfam" id="TIGR02604">
    <property type="entry name" value="Piru_Ver_Nterm"/>
    <property type="match status" value="1"/>
</dbReference>
<feature type="domain" description="Cytochrome c" evidence="8">
    <location>
        <begin position="1444"/>
        <end position="1576"/>
    </location>
</feature>
<dbReference type="InterPro" id="IPR011041">
    <property type="entry name" value="Quinoprot_gluc/sorb_DH_b-prop"/>
</dbReference>
<dbReference type="InterPro" id="IPR028994">
    <property type="entry name" value="Integrin_alpha_N"/>
</dbReference>
<dbReference type="EMBL" id="CP036339">
    <property type="protein sequence ID" value="QDT74928.1"/>
    <property type="molecule type" value="Genomic_DNA"/>
</dbReference>
<dbReference type="InterPro" id="IPR010496">
    <property type="entry name" value="AL/BT2_dom"/>
</dbReference>
<keyword evidence="10" id="KW-1185">Reference proteome</keyword>
<dbReference type="NCBIfam" id="TIGR02603">
    <property type="entry name" value="CxxCH_TIGR02603"/>
    <property type="match status" value="1"/>
</dbReference>
<dbReference type="Gene3D" id="1.10.760.10">
    <property type="entry name" value="Cytochrome c-like domain"/>
    <property type="match status" value="1"/>
</dbReference>
<dbReference type="Gene3D" id="2.130.10.130">
    <property type="entry name" value="Integrin alpha, N-terminal"/>
    <property type="match status" value="2"/>
</dbReference>
<dbReference type="SUPFAM" id="SSF69318">
    <property type="entry name" value="Integrin alpha N-terminal domain"/>
    <property type="match status" value="1"/>
</dbReference>
<evidence type="ECO:0000313" key="10">
    <source>
        <dbReference type="Proteomes" id="UP000317909"/>
    </source>
</evidence>
<dbReference type="SUPFAM" id="SSF50952">
    <property type="entry name" value="Soluble quinoprotein glucose dehydrogenase"/>
    <property type="match status" value="1"/>
</dbReference>
<dbReference type="SUPFAM" id="SSF46626">
    <property type="entry name" value="Cytochrome c"/>
    <property type="match status" value="1"/>
</dbReference>
<evidence type="ECO:0000256" key="4">
    <source>
        <dbReference type="ARBA" id="ARBA00023004"/>
    </source>
</evidence>
<dbReference type="OrthoDB" id="225269at2"/>
<evidence type="ECO:0000256" key="3">
    <source>
        <dbReference type="ARBA" id="ARBA00022729"/>
    </source>
</evidence>
<dbReference type="Pfam" id="PF06439">
    <property type="entry name" value="3keto-disac_hyd"/>
    <property type="match status" value="1"/>
</dbReference>
<dbReference type="SUPFAM" id="SSF48371">
    <property type="entry name" value="ARM repeat"/>
    <property type="match status" value="1"/>
</dbReference>
<dbReference type="GO" id="GO:0009055">
    <property type="term" value="F:electron transfer activity"/>
    <property type="evidence" value="ECO:0007669"/>
    <property type="project" value="InterPro"/>
</dbReference>
<name>A0A517U2S2_9BACT</name>
<dbReference type="Pfam" id="PF23500">
    <property type="entry name" value="DUF7133"/>
    <property type="match status" value="1"/>
</dbReference>
<dbReference type="Pfam" id="PF13517">
    <property type="entry name" value="FG-GAP_3"/>
    <property type="match status" value="1"/>
</dbReference>
<dbReference type="InterPro" id="IPR009056">
    <property type="entry name" value="Cyt_c-like_dom"/>
</dbReference>
<dbReference type="InterPro" id="IPR013427">
    <property type="entry name" value="Haem-bd_dom_put"/>
</dbReference>
<evidence type="ECO:0000256" key="5">
    <source>
        <dbReference type="PROSITE-ProRule" id="PRU00433"/>
    </source>
</evidence>
<gene>
    <name evidence="9" type="ORF">I41_41320</name>
</gene>
<dbReference type="Proteomes" id="UP000317909">
    <property type="component" value="Chromosome"/>
</dbReference>
<dbReference type="PROSITE" id="PS51007">
    <property type="entry name" value="CYTC"/>
    <property type="match status" value="1"/>
</dbReference>
<dbReference type="GO" id="GO:0020037">
    <property type="term" value="F:heme binding"/>
    <property type="evidence" value="ECO:0007669"/>
    <property type="project" value="InterPro"/>
</dbReference>
<keyword evidence="4 5" id="KW-0408">Iron</keyword>
<proteinExistence type="predicted"/>
<reference evidence="9 10" key="1">
    <citation type="submission" date="2019-02" db="EMBL/GenBank/DDBJ databases">
        <title>Deep-cultivation of Planctomycetes and their phenomic and genomic characterization uncovers novel biology.</title>
        <authorList>
            <person name="Wiegand S."/>
            <person name="Jogler M."/>
            <person name="Boedeker C."/>
            <person name="Pinto D."/>
            <person name="Vollmers J."/>
            <person name="Rivas-Marin E."/>
            <person name="Kohn T."/>
            <person name="Peeters S.H."/>
            <person name="Heuer A."/>
            <person name="Rast P."/>
            <person name="Oberbeckmann S."/>
            <person name="Bunk B."/>
            <person name="Jeske O."/>
            <person name="Meyerdierks A."/>
            <person name="Storesund J.E."/>
            <person name="Kallscheuer N."/>
            <person name="Luecker S."/>
            <person name="Lage O.M."/>
            <person name="Pohl T."/>
            <person name="Merkel B.J."/>
            <person name="Hornburger P."/>
            <person name="Mueller R.-W."/>
            <person name="Bruemmer F."/>
            <person name="Labrenz M."/>
            <person name="Spormann A.M."/>
            <person name="Op den Camp H."/>
            <person name="Overmann J."/>
            <person name="Amann R."/>
            <person name="Jetten M.S.M."/>
            <person name="Mascher T."/>
            <person name="Medema M.H."/>
            <person name="Devos D.P."/>
            <person name="Kaster A.-K."/>
            <person name="Ovreas L."/>
            <person name="Rohde M."/>
            <person name="Galperin M.Y."/>
            <person name="Jogler C."/>
        </authorList>
    </citation>
    <scope>NUCLEOTIDE SEQUENCE [LARGE SCALE GENOMIC DNA]</scope>
    <source>
        <strain evidence="9 10">I41</strain>
    </source>
</reference>
<organism evidence="9 10">
    <name type="scientific">Lacipirellula limnantheis</name>
    <dbReference type="NCBI Taxonomy" id="2528024"/>
    <lineage>
        <taxon>Bacteria</taxon>
        <taxon>Pseudomonadati</taxon>
        <taxon>Planctomycetota</taxon>
        <taxon>Planctomycetia</taxon>
        <taxon>Pirellulales</taxon>
        <taxon>Lacipirellulaceae</taxon>
        <taxon>Lacipirellula</taxon>
    </lineage>
</organism>
<dbReference type="Gene3D" id="1.25.10.10">
    <property type="entry name" value="Leucine-rich Repeat Variant"/>
    <property type="match status" value="2"/>
</dbReference>
<dbReference type="KEGG" id="llh:I41_41320"/>